<organism evidence="4 5">
    <name type="scientific">Parvibacter caecicola</name>
    <dbReference type="NCBI Taxonomy" id="747645"/>
    <lineage>
        <taxon>Bacteria</taxon>
        <taxon>Bacillati</taxon>
        <taxon>Actinomycetota</taxon>
        <taxon>Coriobacteriia</taxon>
        <taxon>Coriobacteriales</taxon>
        <taxon>Coriobacteriaceae</taxon>
        <taxon>Parvibacter</taxon>
    </lineage>
</organism>
<sequence>MASAAENGVKPVRRPRAVLDAAERREEIIQTARALYEEKGLSHTTIQDIANRMGVARSLFYHYFPDKDAVTAAVLDAYVEDYLEALHYWNENRRRGDIEHALRTITHLLRTALFEKDSFRTALASRENSALYIDFINRVAEQTAHYLIDTTVRDYQQLHEVRIDHLYETFYVLIVGMISYTRRHPEVPDEVVCDLIAQTLHMDRSLPHTT</sequence>
<dbReference type="PANTHER" id="PTHR30055:SF223">
    <property type="entry name" value="HTH-TYPE TRANSCRIPTIONAL REGULATOR UIDR"/>
    <property type="match status" value="1"/>
</dbReference>
<reference evidence="4 5" key="1">
    <citation type="submission" date="2020-08" db="EMBL/GenBank/DDBJ databases">
        <title>Sequencing the genomes of 1000 actinobacteria strains.</title>
        <authorList>
            <person name="Klenk H.-P."/>
        </authorList>
    </citation>
    <scope>NUCLEOTIDE SEQUENCE [LARGE SCALE GENOMIC DNA]</scope>
    <source>
        <strain evidence="4 5">DSM 22242</strain>
    </source>
</reference>
<gene>
    <name evidence="4" type="ORF">FHR31_000906</name>
</gene>
<accession>A0A7W5D1C6</accession>
<evidence type="ECO:0000256" key="2">
    <source>
        <dbReference type="PROSITE-ProRule" id="PRU00335"/>
    </source>
</evidence>
<dbReference type="GeneID" id="93356478"/>
<feature type="domain" description="HTH tetR-type" evidence="3">
    <location>
        <begin position="22"/>
        <end position="82"/>
    </location>
</feature>
<comment type="caution">
    <text evidence="4">The sequence shown here is derived from an EMBL/GenBank/DDBJ whole genome shotgun (WGS) entry which is preliminary data.</text>
</comment>
<dbReference type="GO" id="GO:0000976">
    <property type="term" value="F:transcription cis-regulatory region binding"/>
    <property type="evidence" value="ECO:0007669"/>
    <property type="project" value="TreeGrafter"/>
</dbReference>
<dbReference type="Gene3D" id="1.10.357.10">
    <property type="entry name" value="Tetracycline Repressor, domain 2"/>
    <property type="match status" value="1"/>
</dbReference>
<feature type="DNA-binding region" description="H-T-H motif" evidence="2">
    <location>
        <begin position="45"/>
        <end position="64"/>
    </location>
</feature>
<dbReference type="RefSeq" id="WP_214647023.1">
    <property type="nucleotide sequence ID" value="NZ_CANPEU010000004.1"/>
</dbReference>
<dbReference type="InterPro" id="IPR009057">
    <property type="entry name" value="Homeodomain-like_sf"/>
</dbReference>
<evidence type="ECO:0000313" key="4">
    <source>
        <dbReference type="EMBL" id="MBB3171094.1"/>
    </source>
</evidence>
<evidence type="ECO:0000259" key="3">
    <source>
        <dbReference type="PROSITE" id="PS50977"/>
    </source>
</evidence>
<dbReference type="Pfam" id="PF00440">
    <property type="entry name" value="TetR_N"/>
    <property type="match status" value="1"/>
</dbReference>
<evidence type="ECO:0000256" key="1">
    <source>
        <dbReference type="ARBA" id="ARBA00023125"/>
    </source>
</evidence>
<dbReference type="InterPro" id="IPR001647">
    <property type="entry name" value="HTH_TetR"/>
</dbReference>
<dbReference type="GO" id="GO:0003700">
    <property type="term" value="F:DNA-binding transcription factor activity"/>
    <property type="evidence" value="ECO:0007669"/>
    <property type="project" value="TreeGrafter"/>
</dbReference>
<dbReference type="PROSITE" id="PS50977">
    <property type="entry name" value="HTH_TETR_2"/>
    <property type="match status" value="1"/>
</dbReference>
<keyword evidence="1 2" id="KW-0238">DNA-binding</keyword>
<proteinExistence type="predicted"/>
<protein>
    <submittedName>
        <fullName evidence="4">AcrR family transcriptional regulator</fullName>
    </submittedName>
</protein>
<dbReference type="InterPro" id="IPR050109">
    <property type="entry name" value="HTH-type_TetR-like_transc_reg"/>
</dbReference>
<dbReference type="Proteomes" id="UP000530850">
    <property type="component" value="Unassembled WGS sequence"/>
</dbReference>
<dbReference type="EMBL" id="JACHYA010000002">
    <property type="protein sequence ID" value="MBB3171094.1"/>
    <property type="molecule type" value="Genomic_DNA"/>
</dbReference>
<evidence type="ECO:0000313" key="5">
    <source>
        <dbReference type="Proteomes" id="UP000530850"/>
    </source>
</evidence>
<dbReference type="PRINTS" id="PR00455">
    <property type="entry name" value="HTHTETR"/>
</dbReference>
<name>A0A7W5D1C6_9ACTN</name>
<dbReference type="SUPFAM" id="SSF46689">
    <property type="entry name" value="Homeodomain-like"/>
    <property type="match status" value="1"/>
</dbReference>
<dbReference type="PANTHER" id="PTHR30055">
    <property type="entry name" value="HTH-TYPE TRANSCRIPTIONAL REGULATOR RUTR"/>
    <property type="match status" value="1"/>
</dbReference>
<dbReference type="AlphaFoldDB" id="A0A7W5D1C6"/>